<reference evidence="2 3" key="1">
    <citation type="journal article" date="2015" name="Genome Biol.">
        <title>Comparative genomics of Steinernema reveals deeply conserved gene regulatory networks.</title>
        <authorList>
            <person name="Dillman A.R."/>
            <person name="Macchietto M."/>
            <person name="Porter C.F."/>
            <person name="Rogers A."/>
            <person name="Williams B."/>
            <person name="Antoshechkin I."/>
            <person name="Lee M.M."/>
            <person name="Goodwin Z."/>
            <person name="Lu X."/>
            <person name="Lewis E.E."/>
            <person name="Goodrich-Blair H."/>
            <person name="Stock S.P."/>
            <person name="Adams B.J."/>
            <person name="Sternberg P.W."/>
            <person name="Mortazavi A."/>
        </authorList>
    </citation>
    <scope>NUCLEOTIDE SEQUENCE [LARGE SCALE GENOMIC DNA]</scope>
    <source>
        <strain evidence="2 3">ALL</strain>
    </source>
</reference>
<feature type="compositionally biased region" description="Polar residues" evidence="1">
    <location>
        <begin position="48"/>
        <end position="75"/>
    </location>
</feature>
<reference evidence="2 3" key="2">
    <citation type="journal article" date="2019" name="G3 (Bethesda)">
        <title>Hybrid Assembly of the Genome of the Entomopathogenic Nematode Steinernema carpocapsae Identifies the X-Chromosome.</title>
        <authorList>
            <person name="Serra L."/>
            <person name="Macchietto M."/>
            <person name="Macias-Munoz A."/>
            <person name="McGill C.J."/>
            <person name="Rodriguez I.M."/>
            <person name="Rodriguez B."/>
            <person name="Murad R."/>
            <person name="Mortazavi A."/>
        </authorList>
    </citation>
    <scope>NUCLEOTIDE SEQUENCE [LARGE SCALE GENOMIC DNA]</scope>
    <source>
        <strain evidence="2 3">ALL</strain>
    </source>
</reference>
<dbReference type="Gene3D" id="1.20.940.10">
    <property type="entry name" value="Functional domain of the splicing factor Prp18"/>
    <property type="match status" value="1"/>
</dbReference>
<feature type="compositionally biased region" description="Low complexity" evidence="1">
    <location>
        <begin position="106"/>
        <end position="125"/>
    </location>
</feature>
<dbReference type="STRING" id="34508.A0A4U5MFI5"/>
<proteinExistence type="predicted"/>
<evidence type="ECO:0008006" key="4">
    <source>
        <dbReference type="Google" id="ProtNLM"/>
    </source>
</evidence>
<feature type="compositionally biased region" description="Polar residues" evidence="1">
    <location>
        <begin position="1"/>
        <end position="16"/>
    </location>
</feature>
<sequence length="404" mass="43219">MHFSSYQNHLPSTVTPGWNDPPPAANGTAGAQPATRLAQRHRRPVDPSIQTMNDGGVHSSSSTPQPLGSHPTFSSAPQLHLYQQAPHLVHVTSQPQLYPYPPPQQAPQVMSAAAAPPAGHPAAQNAPPPHSIPAPPQQQPPVANGGHVNMATHHHKAVYDAFTVPGGSNGFDFATVRPTSKQVSSNSQPAPPTATIPFQQNFTDPERSVGPSNLPTVSVPPTIVRPPRQNIENDPASLIFSPPNSIASDFQRPVTQPDPHNYRPPIKAAGDVSLSGPQLVAFLTKATVRLPQGPTCQGIQLRIAQFYDLVIASPPQVTDGCLKKLNFVVDAIDRAQYDEAWTFFDQLQANFGSELANWGQGVKLLILELRRSTSHSGPSSSASRLQNAQSQAQRALSAGFSKFI</sequence>
<name>A0A4U5MFI5_STECR</name>
<feature type="region of interest" description="Disordered" evidence="1">
    <location>
        <begin position="94"/>
        <end position="141"/>
    </location>
</feature>
<dbReference type="EMBL" id="AZBU02000008">
    <property type="protein sequence ID" value="TKR67979.1"/>
    <property type="molecule type" value="Genomic_DNA"/>
</dbReference>
<feature type="region of interest" description="Disordered" evidence="1">
    <location>
        <begin position="1"/>
        <end position="75"/>
    </location>
</feature>
<organism evidence="2 3">
    <name type="scientific">Steinernema carpocapsae</name>
    <name type="common">Entomopathogenic nematode</name>
    <dbReference type="NCBI Taxonomy" id="34508"/>
    <lineage>
        <taxon>Eukaryota</taxon>
        <taxon>Metazoa</taxon>
        <taxon>Ecdysozoa</taxon>
        <taxon>Nematoda</taxon>
        <taxon>Chromadorea</taxon>
        <taxon>Rhabditida</taxon>
        <taxon>Tylenchina</taxon>
        <taxon>Panagrolaimomorpha</taxon>
        <taxon>Strongyloidoidea</taxon>
        <taxon>Steinernematidae</taxon>
        <taxon>Steinernema</taxon>
    </lineage>
</organism>
<evidence type="ECO:0000313" key="3">
    <source>
        <dbReference type="Proteomes" id="UP000298663"/>
    </source>
</evidence>
<dbReference type="OrthoDB" id="5791256at2759"/>
<protein>
    <recommendedName>
        <fullName evidence="4">SRA1/Sec31 domain-containing protein</fullName>
    </recommendedName>
</protein>
<evidence type="ECO:0000256" key="1">
    <source>
        <dbReference type="SAM" id="MobiDB-lite"/>
    </source>
</evidence>
<gene>
    <name evidence="2" type="ORF">L596_024040</name>
</gene>
<accession>A0A4U5MFI5</accession>
<dbReference type="Proteomes" id="UP000298663">
    <property type="component" value="Unassembled WGS sequence"/>
</dbReference>
<comment type="caution">
    <text evidence="2">The sequence shown here is derived from an EMBL/GenBank/DDBJ whole genome shotgun (WGS) entry which is preliminary data.</text>
</comment>
<dbReference type="AlphaFoldDB" id="A0A4U5MFI5"/>
<feature type="region of interest" description="Disordered" evidence="1">
    <location>
        <begin position="181"/>
        <end position="229"/>
    </location>
</feature>
<feature type="compositionally biased region" description="Pro residues" evidence="1">
    <location>
        <begin position="126"/>
        <end position="139"/>
    </location>
</feature>
<evidence type="ECO:0000313" key="2">
    <source>
        <dbReference type="EMBL" id="TKR67979.1"/>
    </source>
</evidence>
<keyword evidence="3" id="KW-1185">Reference proteome</keyword>